<sequence length="61" mass="7093">MSIVQSYITDEKGNIKGVILDYKTFKKIEELLLDYGLLKAMEEVENEEEIDLETAKKLLEQ</sequence>
<dbReference type="AlphaFoldDB" id="A0A832WFQ4"/>
<comment type="caution">
    <text evidence="1">The sequence shown here is derived from an EMBL/GenBank/DDBJ whole genome shotgun (WGS) entry which is preliminary data.</text>
</comment>
<gene>
    <name evidence="1" type="ORF">HA335_00610</name>
</gene>
<reference evidence="1" key="1">
    <citation type="journal article" date="2020" name="bioRxiv">
        <title>A rank-normalized archaeal taxonomy based on genome phylogeny resolves widespread incomplete and uneven classifications.</title>
        <authorList>
            <person name="Rinke C."/>
            <person name="Chuvochina M."/>
            <person name="Mussig A.J."/>
            <person name="Chaumeil P.-A."/>
            <person name="Waite D.W."/>
            <person name="Whitman W.B."/>
            <person name="Parks D.H."/>
            <person name="Hugenholtz P."/>
        </authorList>
    </citation>
    <scope>NUCLEOTIDE SEQUENCE</scope>
    <source>
        <strain evidence="1">UBA8849</strain>
    </source>
</reference>
<evidence type="ECO:0000313" key="1">
    <source>
        <dbReference type="EMBL" id="HII59075.1"/>
    </source>
</evidence>
<proteinExistence type="predicted"/>
<protein>
    <submittedName>
        <fullName evidence="1">Antitoxin</fullName>
    </submittedName>
</protein>
<accession>A0A832WFQ4</accession>
<dbReference type="Pfam" id="PF18506">
    <property type="entry name" value="RelB-like"/>
    <property type="match status" value="1"/>
</dbReference>
<dbReference type="RefSeq" id="WP_064496658.1">
    <property type="nucleotide sequence ID" value="NC_000909.1"/>
</dbReference>
<dbReference type="InterPro" id="IPR049537">
    <property type="entry name" value="RelB-like"/>
</dbReference>
<evidence type="ECO:0000313" key="2">
    <source>
        <dbReference type="Proteomes" id="UP000645676"/>
    </source>
</evidence>
<dbReference type="SMR" id="A0A832WFQ4"/>
<dbReference type="Proteomes" id="UP000645676">
    <property type="component" value="Unassembled WGS sequence"/>
</dbReference>
<dbReference type="EMBL" id="DUJR01000002">
    <property type="protein sequence ID" value="HII59075.1"/>
    <property type="molecule type" value="Genomic_DNA"/>
</dbReference>
<name>A0A832WFQ4_9EURY</name>
<dbReference type="Gene3D" id="6.10.250.2100">
    <property type="match status" value="1"/>
</dbReference>
<organism evidence="1 2">
    <name type="scientific">Methanocaldococcus jannaschii</name>
    <dbReference type="NCBI Taxonomy" id="2190"/>
    <lineage>
        <taxon>Archaea</taxon>
        <taxon>Methanobacteriati</taxon>
        <taxon>Methanobacteriota</taxon>
        <taxon>Methanomada group</taxon>
        <taxon>Methanococci</taxon>
        <taxon>Methanococcales</taxon>
        <taxon>Methanocaldococcaceae</taxon>
        <taxon>Methanocaldococcus</taxon>
    </lineage>
</organism>